<keyword evidence="3" id="KW-1185">Reference proteome</keyword>
<feature type="compositionally biased region" description="Low complexity" evidence="1">
    <location>
        <begin position="22"/>
        <end position="33"/>
    </location>
</feature>
<reference evidence="3" key="1">
    <citation type="submission" date="2018-05" db="EMBL/GenBank/DDBJ databases">
        <authorList>
            <person name="Feng T."/>
        </authorList>
    </citation>
    <scope>NUCLEOTIDE SEQUENCE [LARGE SCALE GENOMIC DNA]</scope>
    <source>
        <strain evidence="3">S27</strain>
    </source>
</reference>
<protein>
    <submittedName>
        <fullName evidence="2">Uncharacterized protein</fullName>
    </submittedName>
</protein>
<evidence type="ECO:0000313" key="3">
    <source>
        <dbReference type="Proteomes" id="UP000254875"/>
    </source>
</evidence>
<proteinExistence type="predicted"/>
<sequence>MSNVWRDHLSPRFEVDDRGSRKLSPLRRSPSSVRSDRTARDRPGVEFASYPASKIIDSWSRTPNSTIGHPLNPDGKTMSVSTDKQLFIGEGF</sequence>
<feature type="region of interest" description="Disordered" evidence="1">
    <location>
        <begin position="59"/>
        <end position="79"/>
    </location>
</feature>
<dbReference type="AlphaFoldDB" id="A0A370N906"/>
<feature type="compositionally biased region" description="Basic and acidic residues" evidence="1">
    <location>
        <begin position="34"/>
        <end position="43"/>
    </location>
</feature>
<gene>
    <name evidence="2" type="ORF">DLM46_13710</name>
</gene>
<dbReference type="Proteomes" id="UP000254875">
    <property type="component" value="Unassembled WGS sequence"/>
</dbReference>
<dbReference type="EMBL" id="QHKS01000008">
    <property type="protein sequence ID" value="RDK02008.1"/>
    <property type="molecule type" value="Genomic_DNA"/>
</dbReference>
<feature type="region of interest" description="Disordered" evidence="1">
    <location>
        <begin position="15"/>
        <end position="43"/>
    </location>
</feature>
<comment type="caution">
    <text evidence="2">The sequence shown here is derived from an EMBL/GenBank/DDBJ whole genome shotgun (WGS) entry which is preliminary data.</text>
</comment>
<evidence type="ECO:0000256" key="1">
    <source>
        <dbReference type="SAM" id="MobiDB-lite"/>
    </source>
</evidence>
<accession>A0A370N906</accession>
<organism evidence="2 3">
    <name type="scientific">Paraburkholderia lacunae</name>
    <dbReference type="NCBI Taxonomy" id="2211104"/>
    <lineage>
        <taxon>Bacteria</taxon>
        <taxon>Pseudomonadati</taxon>
        <taxon>Pseudomonadota</taxon>
        <taxon>Betaproteobacteria</taxon>
        <taxon>Burkholderiales</taxon>
        <taxon>Burkholderiaceae</taxon>
        <taxon>Paraburkholderia</taxon>
    </lineage>
</organism>
<name>A0A370N906_9BURK</name>
<evidence type="ECO:0000313" key="2">
    <source>
        <dbReference type="EMBL" id="RDK02008.1"/>
    </source>
</evidence>